<organism evidence="1 2">
    <name type="scientific">Oryza sativa subsp. japonica</name>
    <name type="common">Rice</name>
    <dbReference type="NCBI Taxonomy" id="39947"/>
    <lineage>
        <taxon>Eukaryota</taxon>
        <taxon>Viridiplantae</taxon>
        <taxon>Streptophyta</taxon>
        <taxon>Embryophyta</taxon>
        <taxon>Tracheophyta</taxon>
        <taxon>Spermatophyta</taxon>
        <taxon>Magnoliopsida</taxon>
        <taxon>Liliopsida</taxon>
        <taxon>Poales</taxon>
        <taxon>Poaceae</taxon>
        <taxon>BOP clade</taxon>
        <taxon>Oryzoideae</taxon>
        <taxon>Oryzeae</taxon>
        <taxon>Oryzinae</taxon>
        <taxon>Oryza</taxon>
        <taxon>Oryza sativa</taxon>
    </lineage>
</organism>
<accession>A0A0P0Y363</accession>
<reference evidence="1 2" key="2">
    <citation type="journal article" date="2013" name="Plant Cell Physiol.">
        <title>Rice Annotation Project Database (RAP-DB): an integrative and interactive database for rice genomics.</title>
        <authorList>
            <person name="Sakai H."/>
            <person name="Lee S.S."/>
            <person name="Tanaka T."/>
            <person name="Numa H."/>
            <person name="Kim J."/>
            <person name="Kawahara Y."/>
            <person name="Wakimoto H."/>
            <person name="Yang C.C."/>
            <person name="Iwamoto M."/>
            <person name="Abe T."/>
            <person name="Yamada Y."/>
            <person name="Muto A."/>
            <person name="Inokuchi H."/>
            <person name="Ikemura T."/>
            <person name="Matsumoto T."/>
            <person name="Sasaki T."/>
            <person name="Itoh T."/>
        </authorList>
    </citation>
    <scope>NUCLEOTIDE SEQUENCE [LARGE SCALE GENOMIC DNA]</scope>
    <source>
        <strain evidence="2">cv. Nipponbare</strain>
    </source>
</reference>
<protein>
    <submittedName>
        <fullName evidence="1">Os11g0553666 protein</fullName>
    </submittedName>
</protein>
<evidence type="ECO:0000313" key="1">
    <source>
        <dbReference type="EMBL" id="BAT14438.1"/>
    </source>
</evidence>
<dbReference type="EMBL" id="AP014967">
    <property type="protein sequence ID" value="BAT14438.1"/>
    <property type="molecule type" value="Genomic_DNA"/>
</dbReference>
<dbReference type="AlphaFoldDB" id="A0A0P0Y363"/>
<gene>
    <name evidence="1" type="ordered locus">Os11g0553666</name>
    <name evidence="1" type="ORF">OSNPB_110553666</name>
</gene>
<keyword evidence="2" id="KW-1185">Reference proteome</keyword>
<dbReference type="PaxDb" id="39947-A0A0P0Y363"/>
<reference evidence="2" key="1">
    <citation type="journal article" date="2005" name="Nature">
        <title>The map-based sequence of the rice genome.</title>
        <authorList>
            <consortium name="International rice genome sequencing project (IRGSP)"/>
            <person name="Matsumoto T."/>
            <person name="Wu J."/>
            <person name="Kanamori H."/>
            <person name="Katayose Y."/>
            <person name="Fujisawa M."/>
            <person name="Namiki N."/>
            <person name="Mizuno H."/>
            <person name="Yamamoto K."/>
            <person name="Antonio B.A."/>
            <person name="Baba T."/>
            <person name="Sakata K."/>
            <person name="Nagamura Y."/>
            <person name="Aoki H."/>
            <person name="Arikawa K."/>
            <person name="Arita K."/>
            <person name="Bito T."/>
            <person name="Chiden Y."/>
            <person name="Fujitsuka N."/>
            <person name="Fukunaka R."/>
            <person name="Hamada M."/>
            <person name="Harada C."/>
            <person name="Hayashi A."/>
            <person name="Hijishita S."/>
            <person name="Honda M."/>
            <person name="Hosokawa S."/>
            <person name="Ichikawa Y."/>
            <person name="Idonuma A."/>
            <person name="Iijima M."/>
            <person name="Ikeda M."/>
            <person name="Ikeno M."/>
            <person name="Ito K."/>
            <person name="Ito S."/>
            <person name="Ito T."/>
            <person name="Ito Y."/>
            <person name="Ito Y."/>
            <person name="Iwabuchi A."/>
            <person name="Kamiya K."/>
            <person name="Karasawa W."/>
            <person name="Kurita K."/>
            <person name="Katagiri S."/>
            <person name="Kikuta A."/>
            <person name="Kobayashi H."/>
            <person name="Kobayashi N."/>
            <person name="Machita K."/>
            <person name="Maehara T."/>
            <person name="Masukawa M."/>
            <person name="Mizubayashi T."/>
            <person name="Mukai Y."/>
            <person name="Nagasaki H."/>
            <person name="Nagata Y."/>
            <person name="Naito S."/>
            <person name="Nakashima M."/>
            <person name="Nakama Y."/>
            <person name="Nakamichi Y."/>
            <person name="Nakamura M."/>
            <person name="Meguro A."/>
            <person name="Negishi M."/>
            <person name="Ohta I."/>
            <person name="Ohta T."/>
            <person name="Okamoto M."/>
            <person name="Ono N."/>
            <person name="Saji S."/>
            <person name="Sakaguchi M."/>
            <person name="Sakai K."/>
            <person name="Shibata M."/>
            <person name="Shimokawa T."/>
            <person name="Song J."/>
            <person name="Takazaki Y."/>
            <person name="Terasawa K."/>
            <person name="Tsugane M."/>
            <person name="Tsuji K."/>
            <person name="Ueda S."/>
            <person name="Waki K."/>
            <person name="Yamagata H."/>
            <person name="Yamamoto M."/>
            <person name="Yamamoto S."/>
            <person name="Yamane H."/>
            <person name="Yoshiki S."/>
            <person name="Yoshihara R."/>
            <person name="Yukawa K."/>
            <person name="Zhong H."/>
            <person name="Yano M."/>
            <person name="Yuan Q."/>
            <person name="Ouyang S."/>
            <person name="Liu J."/>
            <person name="Jones K.M."/>
            <person name="Gansberger K."/>
            <person name="Moffat K."/>
            <person name="Hill J."/>
            <person name="Bera J."/>
            <person name="Fadrosh D."/>
            <person name="Jin S."/>
            <person name="Johri S."/>
            <person name="Kim M."/>
            <person name="Overton L."/>
            <person name="Reardon M."/>
            <person name="Tsitrin T."/>
            <person name="Vuong H."/>
            <person name="Weaver B."/>
            <person name="Ciecko A."/>
            <person name="Tallon L."/>
            <person name="Jackson J."/>
            <person name="Pai G."/>
            <person name="Aken S.V."/>
            <person name="Utterback T."/>
            <person name="Reidmuller S."/>
            <person name="Feldblyum T."/>
            <person name="Hsiao J."/>
            <person name="Zismann V."/>
            <person name="Iobst S."/>
            <person name="de Vazeille A.R."/>
            <person name="Buell C.R."/>
            <person name="Ying K."/>
            <person name="Li Y."/>
            <person name="Lu T."/>
            <person name="Huang Y."/>
            <person name="Zhao Q."/>
            <person name="Feng Q."/>
            <person name="Zhang L."/>
            <person name="Zhu J."/>
            <person name="Weng Q."/>
            <person name="Mu J."/>
            <person name="Lu Y."/>
            <person name="Fan D."/>
            <person name="Liu Y."/>
            <person name="Guan J."/>
            <person name="Zhang Y."/>
            <person name="Yu S."/>
            <person name="Liu X."/>
            <person name="Zhang Y."/>
            <person name="Hong G."/>
            <person name="Han B."/>
            <person name="Choisne N."/>
            <person name="Demange N."/>
            <person name="Orjeda G."/>
            <person name="Samain S."/>
            <person name="Cattolico L."/>
            <person name="Pelletier E."/>
            <person name="Couloux A."/>
            <person name="Segurens B."/>
            <person name="Wincker P."/>
            <person name="D'Hont A."/>
            <person name="Scarpelli C."/>
            <person name="Weissenbach J."/>
            <person name="Salanoubat M."/>
            <person name="Quetier F."/>
            <person name="Yu Y."/>
            <person name="Kim H.R."/>
            <person name="Rambo T."/>
            <person name="Currie J."/>
            <person name="Collura K."/>
            <person name="Luo M."/>
            <person name="Yang T."/>
            <person name="Ammiraju J.S.S."/>
            <person name="Engler F."/>
            <person name="Soderlund C."/>
            <person name="Wing R.A."/>
            <person name="Palmer L.E."/>
            <person name="de la Bastide M."/>
            <person name="Spiegel L."/>
            <person name="Nascimento L."/>
            <person name="Zutavern T."/>
            <person name="O'Shaughnessy A."/>
            <person name="Dike S."/>
            <person name="Dedhia N."/>
            <person name="Preston R."/>
            <person name="Balija V."/>
            <person name="McCombie W.R."/>
            <person name="Chow T."/>
            <person name="Chen H."/>
            <person name="Chung M."/>
            <person name="Chen C."/>
            <person name="Shaw J."/>
            <person name="Wu H."/>
            <person name="Hsiao K."/>
            <person name="Chao Y."/>
            <person name="Chu M."/>
            <person name="Cheng C."/>
            <person name="Hour A."/>
            <person name="Lee P."/>
            <person name="Lin S."/>
            <person name="Lin Y."/>
            <person name="Liou J."/>
            <person name="Liu S."/>
            <person name="Hsing Y."/>
            <person name="Raghuvanshi S."/>
            <person name="Mohanty A."/>
            <person name="Bharti A.K."/>
            <person name="Gaur A."/>
            <person name="Gupta V."/>
            <person name="Kumar D."/>
            <person name="Ravi V."/>
            <person name="Vij S."/>
            <person name="Kapur A."/>
            <person name="Khurana P."/>
            <person name="Khurana P."/>
            <person name="Khurana J.P."/>
            <person name="Tyagi A.K."/>
            <person name="Gaikwad K."/>
            <person name="Singh A."/>
            <person name="Dalal V."/>
            <person name="Srivastava S."/>
            <person name="Dixit A."/>
            <person name="Pal A.K."/>
            <person name="Ghazi I.A."/>
            <person name="Yadav M."/>
            <person name="Pandit A."/>
            <person name="Bhargava A."/>
            <person name="Sureshbabu K."/>
            <person name="Batra K."/>
            <person name="Sharma T.R."/>
            <person name="Mohapatra T."/>
            <person name="Singh N.K."/>
            <person name="Messing J."/>
            <person name="Nelson A.B."/>
            <person name="Fuks G."/>
            <person name="Kavchok S."/>
            <person name="Keizer G."/>
            <person name="Linton E."/>
            <person name="Llaca V."/>
            <person name="Song R."/>
            <person name="Tanyolac B."/>
            <person name="Young S."/>
            <person name="Ho-Il K."/>
            <person name="Hahn J.H."/>
            <person name="Sangsakoo G."/>
            <person name="Vanavichit A."/>
            <person name="de Mattos Luiz.A.T."/>
            <person name="Zimmer P.D."/>
            <person name="Malone G."/>
            <person name="Dellagostin O."/>
            <person name="de Oliveira A.C."/>
            <person name="Bevan M."/>
            <person name="Bancroft I."/>
            <person name="Minx P."/>
            <person name="Cordum H."/>
            <person name="Wilson R."/>
            <person name="Cheng Z."/>
            <person name="Jin W."/>
            <person name="Jiang J."/>
            <person name="Leong S.A."/>
            <person name="Iwama H."/>
            <person name="Gojobori T."/>
            <person name="Itoh T."/>
            <person name="Niimura Y."/>
            <person name="Fujii Y."/>
            <person name="Habara T."/>
            <person name="Sakai H."/>
            <person name="Sato Y."/>
            <person name="Wilson G."/>
            <person name="Kumar K."/>
            <person name="McCouch S."/>
            <person name="Juretic N."/>
            <person name="Hoen D."/>
            <person name="Wright S."/>
            <person name="Bruskiewich R."/>
            <person name="Bureau T."/>
            <person name="Miyao A."/>
            <person name="Hirochika H."/>
            <person name="Nishikawa T."/>
            <person name="Kadowaki K."/>
            <person name="Sugiura M."/>
            <person name="Burr B."/>
            <person name="Sasaki T."/>
        </authorList>
    </citation>
    <scope>NUCLEOTIDE SEQUENCE [LARGE SCALE GENOMIC DNA]</scope>
    <source>
        <strain evidence="2">cv. Nipponbare</strain>
    </source>
</reference>
<dbReference type="Gramene" id="Os11t0553666-00">
    <property type="protein sequence ID" value="Os11t0553666-00"/>
    <property type="gene ID" value="Os11g0553666"/>
</dbReference>
<dbReference type="Proteomes" id="UP000059680">
    <property type="component" value="Chromosome 11"/>
</dbReference>
<dbReference type="InParanoid" id="A0A0P0Y363"/>
<name>A0A0P0Y363_ORYSJ</name>
<evidence type="ECO:0000313" key="2">
    <source>
        <dbReference type="Proteomes" id="UP000059680"/>
    </source>
</evidence>
<reference evidence="1 2" key="3">
    <citation type="journal article" date="2013" name="Rice">
        <title>Improvement of the Oryza sativa Nipponbare reference genome using next generation sequence and optical map data.</title>
        <authorList>
            <person name="Kawahara Y."/>
            <person name="de la Bastide M."/>
            <person name="Hamilton J.P."/>
            <person name="Kanamori H."/>
            <person name="McCombie W.R."/>
            <person name="Ouyang S."/>
            <person name="Schwartz D.C."/>
            <person name="Tanaka T."/>
            <person name="Wu J."/>
            <person name="Zhou S."/>
            <person name="Childs K.L."/>
            <person name="Davidson R.M."/>
            <person name="Lin H."/>
            <person name="Quesada-Ocampo L."/>
            <person name="Vaillancourt B."/>
            <person name="Sakai H."/>
            <person name="Lee S.S."/>
            <person name="Kim J."/>
            <person name="Numa H."/>
            <person name="Itoh T."/>
            <person name="Buell C.R."/>
            <person name="Matsumoto T."/>
        </authorList>
    </citation>
    <scope>NUCLEOTIDE SEQUENCE [LARGE SCALE GENOMIC DNA]</scope>
    <source>
        <strain evidence="2">cv. Nipponbare</strain>
    </source>
</reference>
<sequence length="81" mass="9219">MEHSLSTIFCLISLDEFRNKVVIFRHSPSDEYHQNDTKAVHETFVLCNPGLHVNRVIAASHPQYRNDMILVLGNASRGKKA</sequence>
<proteinExistence type="predicted"/>